<reference evidence="3 4" key="1">
    <citation type="journal article" date="2024" name="Environ. Microbiol.">
        <title>Novel evolutionary insights on the interactions of the Holosporales (Alphaproteobacteria) with eukaryotic hosts from comparative genomics.</title>
        <authorList>
            <person name="Giovannini M."/>
            <person name="Petroni G."/>
            <person name="Castelli M."/>
        </authorList>
    </citation>
    <scope>NUCLEOTIDE SEQUENCE [LARGE SCALE GENOMIC DNA]</scope>
    <source>
        <strain evidence="3 4">US_Bl 15I1</strain>
    </source>
</reference>
<accession>A0ABZ2C3S5</accession>
<feature type="coiled-coil region" evidence="1">
    <location>
        <begin position="1153"/>
        <end position="1207"/>
    </location>
</feature>
<feature type="compositionally biased region" description="Polar residues" evidence="2">
    <location>
        <begin position="220"/>
        <end position="238"/>
    </location>
</feature>
<evidence type="ECO:0000313" key="3">
    <source>
        <dbReference type="EMBL" id="WVX66708.1"/>
    </source>
</evidence>
<protein>
    <submittedName>
        <fullName evidence="3">Uncharacterized protein</fullName>
    </submittedName>
</protein>
<evidence type="ECO:0000256" key="1">
    <source>
        <dbReference type="SAM" id="Coils"/>
    </source>
</evidence>
<keyword evidence="1" id="KW-0175">Coiled coil</keyword>
<organism evidence="3 4">
    <name type="scientific">Candidatus Bealeia paramacronuclearis</name>
    <dbReference type="NCBI Taxonomy" id="1921001"/>
    <lineage>
        <taxon>Bacteria</taxon>
        <taxon>Pseudomonadati</taxon>
        <taxon>Pseudomonadota</taxon>
        <taxon>Alphaproteobacteria</taxon>
        <taxon>Holosporales</taxon>
        <taxon>Holosporaceae</taxon>
        <taxon>Candidatus Bealeia</taxon>
    </lineage>
</organism>
<keyword evidence="4" id="KW-1185">Reference proteome</keyword>
<evidence type="ECO:0000313" key="4">
    <source>
        <dbReference type="Proteomes" id="UP001330434"/>
    </source>
</evidence>
<feature type="compositionally biased region" description="Basic and acidic residues" evidence="2">
    <location>
        <begin position="1222"/>
        <end position="1242"/>
    </location>
</feature>
<feature type="region of interest" description="Disordered" evidence="2">
    <location>
        <begin position="197"/>
        <end position="288"/>
    </location>
</feature>
<feature type="region of interest" description="Disordered" evidence="2">
    <location>
        <begin position="77"/>
        <end position="128"/>
    </location>
</feature>
<feature type="region of interest" description="Disordered" evidence="2">
    <location>
        <begin position="1222"/>
        <end position="1257"/>
    </location>
</feature>
<dbReference type="RefSeq" id="WP_331255539.1">
    <property type="nucleotide sequence ID" value="NZ_CP133270.1"/>
</dbReference>
<sequence>MASAGLLETLSAAFLSLLGGDTVQDNMEKAASDNTTVITDLGLVGGGDTYSASSPSLVAGKNKKATRNLLNSTSQHADLDSKVSENTKQVLSAKGMERPTVRGGNSAENDQTQDNREHKFSTQFQDSNARSIVNLENSSNTNVQSLASANSINEMSSGISFSRPYSPDINPVITGASTDTEYMKWMTDTLTQAIKNYHEDKNSKTTKDTDIKSPSHSEEQSNVNKSSSIQNLLETSEGQEPLGDIPPPPSSFDEASSDGFPPPPPPEFNITKLNTSKSEISDSETPRERAVTQYENTAAGKLSEHGVSISSTGVVGKLLETTFKTLKVRDRTKFLSNLAKQTDKGIEKIFGSLESLQNQIIKKAFPIYSKTYEDLNAGEKLFVDDVVNAVKGLFLSSFVQGSKINLENMIASAKDKAIDQGLSRIVKVSNFSEAAMGDIKSLLGQVIKETSYFIEHSDNLRNKVLAEMKTAFIVYFDNHADFKIPSYIDGKGDTRLDREAAIINVLPKIFKLAQEMTLLPQDHIIPKAAVAKQEELDDSRVANLLAGKLGKSKTPPTQDDLKLLEEIKSAFYEKFERTLLEIPQDQSVEDFLADKNPLNIKLQEFIDLSPENFKQKLETSIKSASSGLKVRGIEVTANKFLQDMFKAEISSETGFSRSGKLNRDALRQTVLTPVEYFEKIATTSSDDVQYVDPNNNKNKVIGTAALSLAHHIVATHNAMKVHRPKLQPKTTITAPVHVNAVSTSLQGLVALFNPLLNINDVSAKVVDPNATTGLKTLLERDGITGVSDSVAEELLKLKGTTVNSVFVRNFIKKIDGKLFGTENPENLVKQIFQNIGINNPNSSILRALTKAISESLRKDAFAKVLTNKMPNTFDSSKLESFEDALFSQIDSGIKVASQIGVKIQDLKIAFRTIIRNIGNSITKDQKQKLLTNVLYKILLKHETNPENYKLPKTESGALDSTEFFNMLVPEVNKAFVQLGMGAQGPLKLIEKEVEENLDFSPTLPTLERSVYDILMDSETGTDDDRRRKLAIVKSEDLLRRVASRISGTTIENVTLTPKIMEQVKIYLKDRMKFLTDEFSRKLVAKRVLELDETPTAIVTELKSGGFRYKVFGKSFDASLLDTTGKGTKENQVVTVTEGDILLALPDLWKRAQILRAKDLADKAAAEKLKLNNEAMKPRLEDLLVGKLDALEELLKEEIQQADSNNTQPSTAKLKAKYTLSDLEKRQKDAKTKGDENMKEHNWKMKLQPVSKDPNQII</sequence>
<gene>
    <name evidence="3" type="ORF">Bealeia1_00892</name>
</gene>
<proteinExistence type="predicted"/>
<name>A0ABZ2C3S5_9PROT</name>
<dbReference type="Proteomes" id="UP001330434">
    <property type="component" value="Chromosome"/>
</dbReference>
<dbReference type="EMBL" id="CP133270">
    <property type="protein sequence ID" value="WVX66708.1"/>
    <property type="molecule type" value="Genomic_DNA"/>
</dbReference>
<evidence type="ECO:0000256" key="2">
    <source>
        <dbReference type="SAM" id="MobiDB-lite"/>
    </source>
</evidence>
<feature type="compositionally biased region" description="Basic and acidic residues" evidence="2">
    <location>
        <begin position="197"/>
        <end position="219"/>
    </location>
</feature>